<dbReference type="EMBL" id="VCQU01000016">
    <property type="protein sequence ID" value="NMN99304.1"/>
    <property type="molecule type" value="Genomic_DNA"/>
</dbReference>
<gene>
    <name evidence="2" type="ORF">FGL95_30225</name>
</gene>
<name>A0A848KQX3_9NOCA</name>
<feature type="domain" description="DUF8176" evidence="1">
    <location>
        <begin position="67"/>
        <end position="186"/>
    </location>
</feature>
<accession>A0A848KQX3</accession>
<reference evidence="2 3" key="2">
    <citation type="submission" date="2020-06" db="EMBL/GenBank/DDBJ databases">
        <title>Antribacter stalactiti gen. nov., sp. nov., a new member of the family Nacardiaceae isolated from a cave.</title>
        <authorList>
            <person name="Kim I.S."/>
        </authorList>
    </citation>
    <scope>NUCLEOTIDE SEQUENCE [LARGE SCALE GENOMIC DNA]</scope>
    <source>
        <strain evidence="2 3">YC2-7</strain>
    </source>
</reference>
<organism evidence="2 3">
    <name type="scientific">Antrihabitans stalactiti</name>
    <dbReference type="NCBI Taxonomy" id="2584121"/>
    <lineage>
        <taxon>Bacteria</taxon>
        <taxon>Bacillati</taxon>
        <taxon>Actinomycetota</taxon>
        <taxon>Actinomycetes</taxon>
        <taxon>Mycobacteriales</taxon>
        <taxon>Nocardiaceae</taxon>
        <taxon>Antrihabitans</taxon>
    </lineage>
</organism>
<evidence type="ECO:0000259" key="1">
    <source>
        <dbReference type="Pfam" id="PF26527"/>
    </source>
</evidence>
<dbReference type="AlphaFoldDB" id="A0A848KQX3"/>
<dbReference type="Pfam" id="PF26527">
    <property type="entry name" value="DUF8176"/>
    <property type="match status" value="1"/>
</dbReference>
<keyword evidence="3" id="KW-1185">Reference proteome</keyword>
<dbReference type="RefSeq" id="WP_169594451.1">
    <property type="nucleotide sequence ID" value="NZ_VCQU01000016.1"/>
</dbReference>
<evidence type="ECO:0000313" key="2">
    <source>
        <dbReference type="EMBL" id="NMN99304.1"/>
    </source>
</evidence>
<dbReference type="Proteomes" id="UP000535543">
    <property type="component" value="Unassembled WGS sequence"/>
</dbReference>
<reference evidence="2 3" key="1">
    <citation type="submission" date="2019-05" db="EMBL/GenBank/DDBJ databases">
        <authorList>
            <person name="Lee S.D."/>
        </authorList>
    </citation>
    <scope>NUCLEOTIDE SEQUENCE [LARGE SCALE GENOMIC DNA]</scope>
    <source>
        <strain evidence="2 3">YC2-7</strain>
    </source>
</reference>
<sequence length="192" mass="19693">MNAEEASPRSSAAKSAWRLSSTLLALALVPVAGVAAALALVFGTGDSWPDGPTALLPETSNDARSATWCPETVVGALITGAGRGDFESGPGLILRMNHAIYVERDADAARSVFAQGAAVASPAETRSALAALPAGVQHCVRISPLVGDRFAVSVEERYPSGRNQLWDTVVSIGRQSDGRLLITAVTPAGGDG</sequence>
<protein>
    <recommendedName>
        <fullName evidence="1">DUF8176 domain-containing protein</fullName>
    </recommendedName>
</protein>
<comment type="caution">
    <text evidence="2">The sequence shown here is derived from an EMBL/GenBank/DDBJ whole genome shotgun (WGS) entry which is preliminary data.</text>
</comment>
<evidence type="ECO:0000313" key="3">
    <source>
        <dbReference type="Proteomes" id="UP000535543"/>
    </source>
</evidence>
<dbReference type="InterPro" id="IPR058489">
    <property type="entry name" value="DUF8176"/>
</dbReference>
<proteinExistence type="predicted"/>